<dbReference type="AlphaFoldDB" id="A0A0D3KRI3"/>
<dbReference type="Pfam" id="PF23283">
    <property type="entry name" value="D8C_UMOD"/>
    <property type="match status" value="1"/>
</dbReference>
<dbReference type="InterPro" id="IPR057774">
    <property type="entry name" value="D8C_UMOD/GP2/OIT3-like"/>
</dbReference>
<proteinExistence type="predicted"/>
<evidence type="ECO:0000256" key="1">
    <source>
        <dbReference type="ARBA" id="ARBA00022729"/>
    </source>
</evidence>
<name>A0A0D3KRI3_EMIH1</name>
<feature type="domain" description="UMOD/GP2/OIT3-like D8C" evidence="3">
    <location>
        <begin position="176"/>
        <end position="253"/>
    </location>
</feature>
<dbReference type="PaxDb" id="2903-EOD38368"/>
<dbReference type="EnsemblProtists" id="EOD38368">
    <property type="protein sequence ID" value="EOD38368"/>
    <property type="gene ID" value="EMIHUDRAFT_224783"/>
</dbReference>
<evidence type="ECO:0000313" key="4">
    <source>
        <dbReference type="EnsemblProtists" id="EOD38368"/>
    </source>
</evidence>
<keyword evidence="5" id="KW-1185">Reference proteome</keyword>
<reference evidence="5" key="1">
    <citation type="journal article" date="2013" name="Nature">
        <title>Pan genome of the phytoplankton Emiliania underpins its global distribution.</title>
        <authorList>
            <person name="Read B.A."/>
            <person name="Kegel J."/>
            <person name="Klute M.J."/>
            <person name="Kuo A."/>
            <person name="Lefebvre S.C."/>
            <person name="Maumus F."/>
            <person name="Mayer C."/>
            <person name="Miller J."/>
            <person name="Monier A."/>
            <person name="Salamov A."/>
            <person name="Young J."/>
            <person name="Aguilar M."/>
            <person name="Claverie J.M."/>
            <person name="Frickenhaus S."/>
            <person name="Gonzalez K."/>
            <person name="Herman E.K."/>
            <person name="Lin Y.C."/>
            <person name="Napier J."/>
            <person name="Ogata H."/>
            <person name="Sarno A.F."/>
            <person name="Shmutz J."/>
            <person name="Schroeder D."/>
            <person name="de Vargas C."/>
            <person name="Verret F."/>
            <person name="von Dassow P."/>
            <person name="Valentin K."/>
            <person name="Van de Peer Y."/>
            <person name="Wheeler G."/>
            <person name="Dacks J.B."/>
            <person name="Delwiche C.F."/>
            <person name="Dyhrman S.T."/>
            <person name="Glockner G."/>
            <person name="John U."/>
            <person name="Richards T."/>
            <person name="Worden A.Z."/>
            <person name="Zhang X."/>
            <person name="Grigoriev I.V."/>
            <person name="Allen A.E."/>
            <person name="Bidle K."/>
            <person name="Borodovsky M."/>
            <person name="Bowler C."/>
            <person name="Brownlee C."/>
            <person name="Cock J.M."/>
            <person name="Elias M."/>
            <person name="Gladyshev V.N."/>
            <person name="Groth M."/>
            <person name="Guda C."/>
            <person name="Hadaegh A."/>
            <person name="Iglesias-Rodriguez M.D."/>
            <person name="Jenkins J."/>
            <person name="Jones B.M."/>
            <person name="Lawson T."/>
            <person name="Leese F."/>
            <person name="Lindquist E."/>
            <person name="Lobanov A."/>
            <person name="Lomsadze A."/>
            <person name="Malik S.B."/>
            <person name="Marsh M.E."/>
            <person name="Mackinder L."/>
            <person name="Mock T."/>
            <person name="Mueller-Roeber B."/>
            <person name="Pagarete A."/>
            <person name="Parker M."/>
            <person name="Probert I."/>
            <person name="Quesneville H."/>
            <person name="Raines C."/>
            <person name="Rensing S.A."/>
            <person name="Riano-Pachon D.M."/>
            <person name="Richier S."/>
            <person name="Rokitta S."/>
            <person name="Shiraiwa Y."/>
            <person name="Soanes D.M."/>
            <person name="van der Giezen M."/>
            <person name="Wahlund T.M."/>
            <person name="Williams B."/>
            <person name="Wilson W."/>
            <person name="Wolfe G."/>
            <person name="Wurch L.L."/>
        </authorList>
    </citation>
    <scope>NUCLEOTIDE SEQUENCE</scope>
</reference>
<sequence>MTTMTCSQYKETAEGVGGGLVGADACSALAEGQFGLTIDCLQECQDCCEEDPCDRKCCDNYEVLSSKYRNVDFKSSSGYQSYHGPGVSKEAVEEGHCRTRNGQVLVNTNQVVNDADDPDGSAYHDPRNSPGCCDQHYRWWNTQPWIGWCEWKGSNWYRFMGEAGHKIAEAGDPIGDSDMHTATCNTVHSYGMLGGHPRTYKQEVTRQLYSAWPNNGGGGYTTQSWARIKVQRCPGDFFIYHLNDVPICYLGYCGSSNPPSFE</sequence>
<dbReference type="Proteomes" id="UP000013827">
    <property type="component" value="Unassembled WGS sequence"/>
</dbReference>
<keyword evidence="2" id="KW-1015">Disulfide bond</keyword>
<dbReference type="GeneID" id="17283638"/>
<accession>A0A0D3KRI3</accession>
<dbReference type="KEGG" id="ehx:EMIHUDRAFT_224783"/>
<dbReference type="HOGENOM" id="CLU_1063320_0_0_1"/>
<organism evidence="4 5">
    <name type="scientific">Emiliania huxleyi (strain CCMP1516)</name>
    <dbReference type="NCBI Taxonomy" id="280463"/>
    <lineage>
        <taxon>Eukaryota</taxon>
        <taxon>Haptista</taxon>
        <taxon>Haptophyta</taxon>
        <taxon>Prymnesiophyceae</taxon>
        <taxon>Isochrysidales</taxon>
        <taxon>Noelaerhabdaceae</taxon>
        <taxon>Emiliania</taxon>
    </lineage>
</organism>
<evidence type="ECO:0000259" key="3">
    <source>
        <dbReference type="Pfam" id="PF23283"/>
    </source>
</evidence>
<dbReference type="RefSeq" id="XP_005790797.1">
    <property type="nucleotide sequence ID" value="XM_005790740.1"/>
</dbReference>
<dbReference type="STRING" id="2903.R1DSC0"/>
<reference evidence="4" key="2">
    <citation type="submission" date="2024-10" db="UniProtKB">
        <authorList>
            <consortium name="EnsemblProtists"/>
        </authorList>
    </citation>
    <scope>IDENTIFICATION</scope>
</reference>
<protein>
    <recommendedName>
        <fullName evidence="3">UMOD/GP2/OIT3-like D8C domain-containing protein</fullName>
    </recommendedName>
</protein>
<keyword evidence="1" id="KW-0732">Signal</keyword>
<evidence type="ECO:0000313" key="5">
    <source>
        <dbReference type="Proteomes" id="UP000013827"/>
    </source>
</evidence>
<evidence type="ECO:0000256" key="2">
    <source>
        <dbReference type="ARBA" id="ARBA00023157"/>
    </source>
</evidence>